<dbReference type="GO" id="GO:0047474">
    <property type="term" value="F:long-chain fatty acid--protein ligase activity"/>
    <property type="evidence" value="ECO:0007669"/>
    <property type="project" value="InterPro"/>
</dbReference>
<evidence type="ECO:0000313" key="2">
    <source>
        <dbReference type="EMBL" id="QEZ44076.1"/>
    </source>
</evidence>
<dbReference type="RefSeq" id="WP_151070156.1">
    <property type="nucleotide sequence ID" value="NZ_CP032518.1"/>
</dbReference>
<sequence>MTIERPYLSWPVYGVPHAEKSAQLGMLISALTWHHAEHCPPYRRVLEGRGLHSGETFALENLPFLPVRLFKEYELRSIDEADVFKVLTSSGTTSQRVSRIVLDRDTSIAQTRALVLIVQQFLGKARLPMLIIDHPGVIRNRASFSARGAGILGYSSFGRDHTYALRDADMALDFDTVTSFLARHRGERIFVFGFTFMIWRHLLAELERKSMALDFGEAVLIHGGGWKKLQDEAVDSETFRRRLQERCNIGAVHDFYGMVEQVGSVFMECEHGRLHSPAFGDVLIRNPHDWSVQPPGQRGVIQVLSLLPGSYPGNSLLTEDTGTCIGIDDCPCGRLGRTFWVHGRIPRTELRGCSDTYAAGLQAADDATIRVHV</sequence>
<dbReference type="EMBL" id="CP032518">
    <property type="protein sequence ID" value="QEZ44076.1"/>
    <property type="molecule type" value="Genomic_DNA"/>
</dbReference>
<evidence type="ECO:0000313" key="3">
    <source>
        <dbReference type="Proteomes" id="UP000325743"/>
    </source>
</evidence>
<dbReference type="GO" id="GO:0008218">
    <property type="term" value="P:bioluminescence"/>
    <property type="evidence" value="ECO:0007669"/>
    <property type="project" value="InterPro"/>
</dbReference>
<feature type="domain" description="Acyl-protein synthetase LuxE" evidence="1">
    <location>
        <begin position="32"/>
        <end position="357"/>
    </location>
</feature>
<dbReference type="AlphaFoldDB" id="A0A5P3VCH4"/>
<evidence type="ECO:0000259" key="1">
    <source>
        <dbReference type="Pfam" id="PF04443"/>
    </source>
</evidence>
<dbReference type="Gene3D" id="3.40.50.12780">
    <property type="entry name" value="N-terminal domain of ligase-like"/>
    <property type="match status" value="1"/>
</dbReference>
<dbReference type="InterPro" id="IPR007534">
    <property type="entry name" value="LuxE"/>
</dbReference>
<protein>
    <submittedName>
        <fullName evidence="2">Acyl-protein synthetase</fullName>
    </submittedName>
</protein>
<dbReference type="Proteomes" id="UP000325743">
    <property type="component" value="Chromosome 1"/>
</dbReference>
<proteinExistence type="predicted"/>
<gene>
    <name evidence="2" type="ORF">D2917_07385</name>
</gene>
<organism evidence="2 3">
    <name type="scientific">Cupriavidus oxalaticus</name>
    <dbReference type="NCBI Taxonomy" id="96344"/>
    <lineage>
        <taxon>Bacteria</taxon>
        <taxon>Pseudomonadati</taxon>
        <taxon>Pseudomonadota</taxon>
        <taxon>Betaproteobacteria</taxon>
        <taxon>Burkholderiales</taxon>
        <taxon>Burkholderiaceae</taxon>
        <taxon>Cupriavidus</taxon>
    </lineage>
</organism>
<reference evidence="2 3" key="1">
    <citation type="submission" date="2018-09" db="EMBL/GenBank/DDBJ databases">
        <title>Complete genome sequence of Cupriavidus oxalaticus T2, a bacterium capable of phenol tolerance and degradation.</title>
        <authorList>
            <person name="Yan J."/>
        </authorList>
    </citation>
    <scope>NUCLEOTIDE SEQUENCE [LARGE SCALE GENOMIC DNA]</scope>
    <source>
        <strain evidence="2 3">T2</strain>
    </source>
</reference>
<dbReference type="InterPro" id="IPR042099">
    <property type="entry name" value="ANL_N_sf"/>
</dbReference>
<accession>A0A5P3VCH4</accession>
<dbReference type="Pfam" id="PF04443">
    <property type="entry name" value="LuxE"/>
    <property type="match status" value="1"/>
</dbReference>
<name>A0A5P3VCH4_9BURK</name>